<feature type="region of interest" description="Disordered" evidence="3">
    <location>
        <begin position="369"/>
        <end position="388"/>
    </location>
</feature>
<dbReference type="InterPro" id="IPR015753">
    <property type="entry name" value="LRRC37"/>
</dbReference>
<sequence length="799" mass="89365">MARELPHAVEITFSFFRILRDNALIELHKDSFEGLLSLWYLDLSCNKIQSIERRTFESLPFLQYVNLGCNLITEVSFGTFQAWHGMQFLHKLVLSHNPLTTVEDSYLYKLPALRYLDLGTTQVSLTTVESILMMTLELEKILPSHMACCLCQFKNSIEVVCKTVKLHCDRCLQDSAHCETSLGHAEGSFMKVLQARKKNTSTELIIEPERPSSGRSRVSLSSFMDEQPDFSDESDVISALNYILPYFSEGNLEDAESTLLPFIQLLFSNSAEKRPPKVNRVLEGPRGIKKRHFREMRRQSPRGKENAQPLVENAARGSKLRGPSARELAQLHVAQRPGKLVANSLEKEALLLKERKAEVSSFLKQYSRGRPAASIHPEAPGKVKKKSKDLSNTLLVLEDANARVKNMKTSKTVSHPRKIYSFRNSHSPLLHRTAVPKKGQGFPGKISSYRSLFALRPPSSAVRSLINSPSLEASSPSGEPSSQEKPSPQSFSPSEPSTENVISENNTPQVVFEELTTASGTTTLSGTLPASTAQSTLPSGYSAVPADNVMPTDQHTHKIQWEYHGVGTDVASKPTSFIAPGVSSPGTQFEAQLNQQLQSLIPNNDVRGLISHVIRTLKMDCSEPQVQLACAKLISRTGLLMKLLSEQQEAKVSKAEWDTDQWKTENYINENTEAQGEQKESSELPKEVPGYGYNNKLILAISVTVVVMLLIVIFCLIECRGQRKEGRCRLNISLSALQREGFFWRRRPLWLQDMYRPLNATRKKNMAQKLHDKESSDEEEVLHADLGEESDAAPEVPPE</sequence>
<keyword evidence="2" id="KW-0677">Repeat</keyword>
<dbReference type="Proteomes" id="UP000008227">
    <property type="component" value="Chromosome 12"/>
</dbReference>
<dbReference type="Gene3D" id="3.80.10.10">
    <property type="entry name" value="Ribonuclease Inhibitor"/>
    <property type="match status" value="1"/>
</dbReference>
<evidence type="ECO:0000313" key="7">
    <source>
        <dbReference type="Proteomes" id="UP000008227"/>
    </source>
</evidence>
<reference evidence="6" key="3">
    <citation type="submission" date="2025-08" db="UniProtKB">
        <authorList>
            <consortium name="Ensembl"/>
        </authorList>
    </citation>
    <scope>IDENTIFICATION</scope>
</reference>
<reference evidence="6" key="4">
    <citation type="submission" date="2025-09" db="UniProtKB">
        <authorList>
            <consortium name="Ensembl"/>
        </authorList>
    </citation>
    <scope>IDENTIFICATION</scope>
</reference>
<dbReference type="eggNOG" id="ENOG502QVVG">
    <property type="taxonomic scope" value="Eukaryota"/>
</dbReference>
<dbReference type="InterPro" id="IPR003591">
    <property type="entry name" value="Leu-rich_rpt_typical-subtyp"/>
</dbReference>
<dbReference type="SUPFAM" id="SSF52058">
    <property type="entry name" value="L domain-like"/>
    <property type="match status" value="1"/>
</dbReference>
<feature type="region of interest" description="Disordered" evidence="3">
    <location>
        <begin position="764"/>
        <end position="799"/>
    </location>
</feature>
<evidence type="ECO:0000259" key="5">
    <source>
        <dbReference type="Pfam" id="PF14914"/>
    </source>
</evidence>
<feature type="compositionally biased region" description="Low complexity" evidence="3">
    <location>
        <begin position="468"/>
        <end position="499"/>
    </location>
</feature>
<dbReference type="Bgee" id="ENSSSCG00000017577">
    <property type="expression patterns" value="Expressed in testis and 31 other cell types or tissues"/>
</dbReference>
<evidence type="ECO:0000313" key="6">
    <source>
        <dbReference type="Ensembl" id="ENSSSCP00000044294.3"/>
    </source>
</evidence>
<evidence type="ECO:0000256" key="3">
    <source>
        <dbReference type="SAM" id="MobiDB-lite"/>
    </source>
</evidence>
<feature type="transmembrane region" description="Helical" evidence="4">
    <location>
        <begin position="697"/>
        <end position="717"/>
    </location>
</feature>
<organism evidence="6 7">
    <name type="scientific">Sus scrofa</name>
    <name type="common">Pig</name>
    <dbReference type="NCBI Taxonomy" id="9823"/>
    <lineage>
        <taxon>Eukaryota</taxon>
        <taxon>Metazoa</taxon>
        <taxon>Chordata</taxon>
        <taxon>Craniata</taxon>
        <taxon>Vertebrata</taxon>
        <taxon>Euteleostomi</taxon>
        <taxon>Mammalia</taxon>
        <taxon>Eutheria</taxon>
        <taxon>Laurasiatheria</taxon>
        <taxon>Artiodactyla</taxon>
        <taxon>Suina</taxon>
        <taxon>Suidae</taxon>
        <taxon>Sus</taxon>
    </lineage>
</organism>
<evidence type="ECO:0000256" key="1">
    <source>
        <dbReference type="ARBA" id="ARBA00022614"/>
    </source>
</evidence>
<name>A0A287AK67_PIG</name>
<reference evidence="6" key="2">
    <citation type="journal article" date="2020" name="Gigascience">
        <title>An improved pig reference genome sequence to enable pig genetics and genomics research.</title>
        <authorList>
            <person name="Warr A."/>
            <person name="Affara N."/>
            <person name="Aken B."/>
            <person name="Beiki H."/>
            <person name="Bickhart D.M."/>
            <person name="Billis K."/>
            <person name="Chow W."/>
            <person name="Eory L."/>
            <person name="Finlayson H.A."/>
            <person name="Flicek P."/>
            <person name="Giron C.G."/>
            <person name="Griffin D.K."/>
            <person name="Hall R."/>
            <person name="Hannum G."/>
            <person name="Hourlier T."/>
            <person name="Howe K."/>
            <person name="Hume D.A."/>
            <person name="Izuogu O."/>
            <person name="Kim K."/>
            <person name="Koren S."/>
            <person name="Liu H."/>
            <person name="Manchanda N."/>
            <person name="Martin F.J."/>
            <person name="Nonneman D.J."/>
            <person name="O'Connor R.E."/>
            <person name="Phillippy A.M."/>
            <person name="Rohrer G.A."/>
            <person name="Rosen B.D."/>
            <person name="Rund L.A."/>
            <person name="Sargent C.A."/>
            <person name="Schook L.B."/>
            <person name="Schroeder S.G."/>
            <person name="Schwartz A.S."/>
            <person name="Skinner B.M."/>
            <person name="Talbot R."/>
            <person name="Tseng E."/>
            <person name="Tuggle C.K."/>
            <person name="Watson M."/>
            <person name="Smith T.P.L."/>
            <person name="Archibald A.L."/>
        </authorList>
    </citation>
    <scope>NUCLEOTIDE SEQUENCE [LARGE SCALE GENOMIC DNA]</scope>
    <source>
        <strain evidence="6">Duroc</strain>
    </source>
</reference>
<evidence type="ECO:0000256" key="4">
    <source>
        <dbReference type="SAM" id="Phobius"/>
    </source>
</evidence>
<proteinExistence type="predicted"/>
<feature type="domain" description="LRRC37A/B like protein 1 C-terminal" evidence="5">
    <location>
        <begin position="584"/>
        <end position="725"/>
    </location>
</feature>
<dbReference type="ExpressionAtlas" id="A0A287AK67">
    <property type="expression patterns" value="baseline"/>
</dbReference>
<dbReference type="SMART" id="SM00369">
    <property type="entry name" value="LRR_TYP"/>
    <property type="match status" value="3"/>
</dbReference>
<accession>A0A287AK67</accession>
<reference evidence="7" key="1">
    <citation type="submission" date="2009-11" db="EMBL/GenBank/DDBJ databases">
        <authorList>
            <consortium name="Porcine genome sequencing project"/>
        </authorList>
    </citation>
    <scope>NUCLEOTIDE SEQUENCE [LARGE SCALE GENOMIC DNA]</scope>
    <source>
        <strain evidence="7">Duroc</strain>
    </source>
</reference>
<keyword evidence="7" id="KW-1185">Reference proteome</keyword>
<dbReference type="InterPro" id="IPR001611">
    <property type="entry name" value="Leu-rich_rpt"/>
</dbReference>
<dbReference type="AlphaFoldDB" id="A0A287AK67"/>
<dbReference type="PANTHER" id="PTHR23045">
    <property type="entry name" value="LEUCINE-RICH REPEAT-CONTAINING PROTEIN 37A"/>
    <property type="match status" value="1"/>
</dbReference>
<keyword evidence="1" id="KW-0433">Leucine-rich repeat</keyword>
<dbReference type="InterPro" id="IPR029423">
    <property type="entry name" value="LRRC37AB_C"/>
</dbReference>
<keyword evidence="4" id="KW-0812">Transmembrane</keyword>
<feature type="region of interest" description="Disordered" evidence="3">
    <location>
        <begin position="468"/>
        <end position="506"/>
    </location>
</feature>
<dbReference type="PANTHER" id="PTHR23045:SF9">
    <property type="entry name" value="LEUCINE RICH REPEAT CONTAINING 37A-RELATED"/>
    <property type="match status" value="1"/>
</dbReference>
<protein>
    <recommendedName>
        <fullName evidence="5">LRRC37A/B like protein 1 C-terminal domain-containing protein</fullName>
    </recommendedName>
</protein>
<keyword evidence="4" id="KW-0472">Membrane</keyword>
<dbReference type="GeneTree" id="ENSGT00530000063282"/>
<dbReference type="InterPro" id="IPR032675">
    <property type="entry name" value="LRR_dom_sf"/>
</dbReference>
<evidence type="ECO:0000256" key="2">
    <source>
        <dbReference type="ARBA" id="ARBA00022737"/>
    </source>
</evidence>
<dbReference type="Pfam" id="PF14914">
    <property type="entry name" value="LRRC37AB_C"/>
    <property type="match status" value="1"/>
</dbReference>
<feature type="compositionally biased region" description="Acidic residues" evidence="3">
    <location>
        <begin position="787"/>
        <end position="799"/>
    </location>
</feature>
<keyword evidence="4" id="KW-1133">Transmembrane helix</keyword>
<dbReference type="Ensembl" id="ENSSSCT00000039955.3">
    <property type="protein sequence ID" value="ENSSSCP00000044294.3"/>
    <property type="gene ID" value="ENSSSCG00000053573.1"/>
</dbReference>
<dbReference type="PROSITE" id="PS51450">
    <property type="entry name" value="LRR"/>
    <property type="match status" value="1"/>
</dbReference>
<dbReference type="Pfam" id="PF13855">
    <property type="entry name" value="LRR_8"/>
    <property type="match status" value="1"/>
</dbReference>